<name>A0ABD2HSX3_9BILA</name>
<keyword evidence="4 6" id="KW-1133">Transmembrane helix</keyword>
<dbReference type="AlphaFoldDB" id="A0ABD2HSX3"/>
<dbReference type="PANTHER" id="PTHR21433">
    <property type="entry name" value="TRANSMEMBRANE PROTEIN INDUCED BY TUMOR NECROSIS FACTOR ALPHA"/>
    <property type="match status" value="1"/>
</dbReference>
<dbReference type="InterPro" id="IPR012926">
    <property type="entry name" value="TMEM120A/B"/>
</dbReference>
<evidence type="ECO:0000256" key="4">
    <source>
        <dbReference type="ARBA" id="ARBA00022989"/>
    </source>
</evidence>
<feature type="transmembrane region" description="Helical" evidence="6">
    <location>
        <begin position="98"/>
        <end position="120"/>
    </location>
</feature>
<keyword evidence="8" id="KW-1185">Reference proteome</keyword>
<keyword evidence="3 6" id="KW-0812">Transmembrane</keyword>
<evidence type="ECO:0000256" key="3">
    <source>
        <dbReference type="ARBA" id="ARBA00022692"/>
    </source>
</evidence>
<evidence type="ECO:0000256" key="2">
    <source>
        <dbReference type="ARBA" id="ARBA00009700"/>
    </source>
</evidence>
<reference evidence="7 8" key="1">
    <citation type="submission" date="2024-10" db="EMBL/GenBank/DDBJ databases">
        <authorList>
            <person name="Kim D."/>
        </authorList>
    </citation>
    <scope>NUCLEOTIDE SEQUENCE [LARGE SCALE GENOMIC DNA]</scope>
    <source>
        <strain evidence="7">BH-2024</strain>
    </source>
</reference>
<organism evidence="7 8">
    <name type="scientific">Heterodera trifolii</name>
    <dbReference type="NCBI Taxonomy" id="157864"/>
    <lineage>
        <taxon>Eukaryota</taxon>
        <taxon>Metazoa</taxon>
        <taxon>Ecdysozoa</taxon>
        <taxon>Nematoda</taxon>
        <taxon>Chromadorea</taxon>
        <taxon>Rhabditida</taxon>
        <taxon>Tylenchina</taxon>
        <taxon>Tylenchomorpha</taxon>
        <taxon>Tylenchoidea</taxon>
        <taxon>Heteroderidae</taxon>
        <taxon>Heteroderinae</taxon>
        <taxon>Heterodera</taxon>
    </lineage>
</organism>
<keyword evidence="5 6" id="KW-0472">Membrane</keyword>
<dbReference type="Pfam" id="PF07851">
    <property type="entry name" value="TMEM120A-B"/>
    <property type="match status" value="1"/>
</dbReference>
<feature type="transmembrane region" description="Helical" evidence="6">
    <location>
        <begin position="31"/>
        <end position="47"/>
    </location>
</feature>
<sequence>MDHCVLLELVVVVFPSPAIFPDQFLSSFPVLHHYITCVLCCITLTWSGGDCYEHMRPTFVVLVCYVSSVQIIQLHALGQRHSMDITVEGFSSWMFKGLTFLLPFLIFGYFLQAYCAYVLFDMYFRLNCSRDWQVLVLALLFSLIAIGNGITIALVIAKKLTLKNRRESVSRLASKYRLKAL</sequence>
<gene>
    <name evidence="7" type="ORF">niasHT_030726</name>
</gene>
<evidence type="ECO:0000256" key="6">
    <source>
        <dbReference type="SAM" id="Phobius"/>
    </source>
</evidence>
<evidence type="ECO:0000313" key="7">
    <source>
        <dbReference type="EMBL" id="KAL3068435.1"/>
    </source>
</evidence>
<protein>
    <submittedName>
        <fullName evidence="7">Uncharacterized protein</fullName>
    </submittedName>
</protein>
<comment type="caution">
    <text evidence="7">The sequence shown here is derived from an EMBL/GenBank/DDBJ whole genome shotgun (WGS) entry which is preliminary data.</text>
</comment>
<accession>A0ABD2HSX3</accession>
<evidence type="ECO:0000256" key="5">
    <source>
        <dbReference type="ARBA" id="ARBA00023136"/>
    </source>
</evidence>
<dbReference type="Proteomes" id="UP001620626">
    <property type="component" value="Unassembled WGS sequence"/>
</dbReference>
<evidence type="ECO:0000256" key="1">
    <source>
        <dbReference type="ARBA" id="ARBA00004141"/>
    </source>
</evidence>
<dbReference type="EMBL" id="JBICBT010001408">
    <property type="protein sequence ID" value="KAL3068435.1"/>
    <property type="molecule type" value="Genomic_DNA"/>
</dbReference>
<dbReference type="PANTHER" id="PTHR21433:SF0">
    <property type="entry name" value="TRANSMEMBRANE PROTEIN 120 HOMOLOG"/>
    <property type="match status" value="1"/>
</dbReference>
<feature type="transmembrane region" description="Helical" evidence="6">
    <location>
        <begin position="132"/>
        <end position="157"/>
    </location>
</feature>
<proteinExistence type="inferred from homology"/>
<dbReference type="GO" id="GO:0016020">
    <property type="term" value="C:membrane"/>
    <property type="evidence" value="ECO:0007669"/>
    <property type="project" value="UniProtKB-SubCell"/>
</dbReference>
<comment type="similarity">
    <text evidence="2">Belongs to the TMEM120 family.</text>
</comment>
<comment type="subcellular location">
    <subcellularLocation>
        <location evidence="1">Membrane</location>
        <topology evidence="1">Multi-pass membrane protein</topology>
    </subcellularLocation>
</comment>
<evidence type="ECO:0000313" key="8">
    <source>
        <dbReference type="Proteomes" id="UP001620626"/>
    </source>
</evidence>